<evidence type="ECO:0000313" key="2">
    <source>
        <dbReference type="EMBL" id="GAA3389751.1"/>
    </source>
</evidence>
<feature type="region of interest" description="Disordered" evidence="1">
    <location>
        <begin position="247"/>
        <end position="519"/>
    </location>
</feature>
<evidence type="ECO:0000313" key="3">
    <source>
        <dbReference type="Proteomes" id="UP001501676"/>
    </source>
</evidence>
<dbReference type="RefSeq" id="WP_345729785.1">
    <property type="nucleotide sequence ID" value="NZ_BAAAYN010000025.1"/>
</dbReference>
<evidence type="ECO:0008006" key="4">
    <source>
        <dbReference type="Google" id="ProtNLM"/>
    </source>
</evidence>
<dbReference type="Gene3D" id="1.25.40.10">
    <property type="entry name" value="Tetratricopeptide repeat domain"/>
    <property type="match status" value="1"/>
</dbReference>
<feature type="compositionally biased region" description="Acidic residues" evidence="1">
    <location>
        <begin position="247"/>
        <end position="260"/>
    </location>
</feature>
<feature type="compositionally biased region" description="Acidic residues" evidence="1">
    <location>
        <begin position="285"/>
        <end position="294"/>
    </location>
</feature>
<protein>
    <recommendedName>
        <fullName evidence="4">Replicase polyprotein 1ab</fullName>
    </recommendedName>
</protein>
<comment type="caution">
    <text evidence="2">The sequence shown here is derived from an EMBL/GenBank/DDBJ whole genome shotgun (WGS) entry which is preliminary data.</text>
</comment>
<name>A0ABP6T0W5_9ACTN</name>
<evidence type="ECO:0000256" key="1">
    <source>
        <dbReference type="SAM" id="MobiDB-lite"/>
    </source>
</evidence>
<accession>A0ABP6T0W5</accession>
<feature type="compositionally biased region" description="Acidic residues" evidence="1">
    <location>
        <begin position="335"/>
        <end position="439"/>
    </location>
</feature>
<proteinExistence type="predicted"/>
<sequence>MVGATGRPRPVGPDIPADIEVRDLDRDVRAELRALPKGAADTVARHLVAAGRFLDSDPARALEHAQAARLQAARVASVREAVGLAAYHAGEWRMAIAELRAFRRFTGSDVHLAVIADSERALGRPEKAIELAGSPEAAGLDTETRAELLIVAAGARQDQGDLERAIASLEVPELRTQRTVSWLARLRYAYAELLLAAGRPDEAREWFVQAADVDADGVTDAGERVLDLDGFLFTDEDDMFAADGSELLDEEDADDVLGDDDSVRAADEDDVVEPDTLAAGRSELVDEEDADDDASALASEQDGVGTAADTEDAVGDDATASAADDDLLEGKTGEAEDDLVEGPTDGADDLVEGPTDGADDLVEGPTDGADDLVEGPTDGADDLVEGPTDGADDLVEGPTDGADDLVEGPTDGADDLVEGPTDGADDLVEGPTDGADDLVEGPTGGELAVAVPEAVFVGAATDESDDEDADDDVPGGSGADGDSSSAGTGPALPPDRAVPSPTASFSHGENHDGGDGRAG</sequence>
<reference evidence="3" key="1">
    <citation type="journal article" date="2019" name="Int. J. Syst. Evol. Microbiol.">
        <title>The Global Catalogue of Microorganisms (GCM) 10K type strain sequencing project: providing services to taxonomists for standard genome sequencing and annotation.</title>
        <authorList>
            <consortium name="The Broad Institute Genomics Platform"/>
            <consortium name="The Broad Institute Genome Sequencing Center for Infectious Disease"/>
            <person name="Wu L."/>
            <person name="Ma J."/>
        </authorList>
    </citation>
    <scope>NUCLEOTIDE SEQUENCE [LARGE SCALE GENOMIC DNA]</scope>
    <source>
        <strain evidence="3">JCM 9458</strain>
    </source>
</reference>
<feature type="compositionally biased region" description="Acidic residues" evidence="1">
    <location>
        <begin position="462"/>
        <end position="473"/>
    </location>
</feature>
<feature type="compositionally biased region" description="Basic and acidic residues" evidence="1">
    <location>
        <begin position="508"/>
        <end position="519"/>
    </location>
</feature>
<dbReference type="InterPro" id="IPR011990">
    <property type="entry name" value="TPR-like_helical_dom_sf"/>
</dbReference>
<dbReference type="EMBL" id="BAAAYN010000025">
    <property type="protein sequence ID" value="GAA3389751.1"/>
    <property type="molecule type" value="Genomic_DNA"/>
</dbReference>
<feature type="compositionally biased region" description="Low complexity" evidence="1">
    <location>
        <begin position="480"/>
        <end position="490"/>
    </location>
</feature>
<organism evidence="2 3">
    <name type="scientific">Cryptosporangium minutisporangium</name>
    <dbReference type="NCBI Taxonomy" id="113569"/>
    <lineage>
        <taxon>Bacteria</taxon>
        <taxon>Bacillati</taxon>
        <taxon>Actinomycetota</taxon>
        <taxon>Actinomycetes</taxon>
        <taxon>Cryptosporangiales</taxon>
        <taxon>Cryptosporangiaceae</taxon>
        <taxon>Cryptosporangium</taxon>
    </lineage>
</organism>
<keyword evidence="3" id="KW-1185">Reference proteome</keyword>
<gene>
    <name evidence="2" type="ORF">GCM10020369_41100</name>
</gene>
<dbReference type="Proteomes" id="UP001501676">
    <property type="component" value="Unassembled WGS sequence"/>
</dbReference>
<dbReference type="SUPFAM" id="SSF48452">
    <property type="entry name" value="TPR-like"/>
    <property type="match status" value="1"/>
</dbReference>